<evidence type="ECO:0000313" key="2">
    <source>
        <dbReference type="EMBL" id="OHU31667.1"/>
    </source>
</evidence>
<organism evidence="2 3">
    <name type="scientific">Mycobacteroides franklinii</name>
    <dbReference type="NCBI Taxonomy" id="948102"/>
    <lineage>
        <taxon>Bacteria</taxon>
        <taxon>Bacillati</taxon>
        <taxon>Actinomycetota</taxon>
        <taxon>Actinomycetes</taxon>
        <taxon>Mycobacteriales</taxon>
        <taxon>Mycobacteriaceae</taxon>
        <taxon>Mycobacteroides</taxon>
    </lineage>
</organism>
<feature type="transmembrane region" description="Helical" evidence="1">
    <location>
        <begin position="113"/>
        <end position="136"/>
    </location>
</feature>
<feature type="transmembrane region" description="Helical" evidence="1">
    <location>
        <begin position="71"/>
        <end position="93"/>
    </location>
</feature>
<dbReference type="AlphaFoldDB" id="A0A1S1LGH3"/>
<dbReference type="EMBL" id="MLIK01000003">
    <property type="protein sequence ID" value="OHU31667.1"/>
    <property type="molecule type" value="Genomic_DNA"/>
</dbReference>
<evidence type="ECO:0000313" key="3">
    <source>
        <dbReference type="Proteomes" id="UP000179616"/>
    </source>
</evidence>
<name>A0A1S1LGH3_9MYCO</name>
<proteinExistence type="predicted"/>
<protein>
    <submittedName>
        <fullName evidence="2">Uncharacterized protein</fullName>
    </submittedName>
</protein>
<reference evidence="2 3" key="1">
    <citation type="submission" date="2016-10" db="EMBL/GenBank/DDBJ databases">
        <title>Evaluation of Human, Veterinary and Environmental Mycobacterium chelonae Isolates by Core Genome Phylogenomic Analysis, Targeted Gene Comparison, and Anti-microbial Susceptibility Patterns: A Tale of Mistaken Identities.</title>
        <authorList>
            <person name="Fogelson S.B."/>
            <person name="Camus A.C."/>
            <person name="Lorenz W."/>
            <person name="Vasireddy R."/>
            <person name="Vasireddy S."/>
            <person name="Smith T."/>
            <person name="Brown-Elliott B.A."/>
            <person name="Wallace R.J.Jr."/>
            <person name="Hasan N.A."/>
            <person name="Reischl U."/>
            <person name="Sanchez S."/>
        </authorList>
    </citation>
    <scope>NUCLEOTIDE SEQUENCE [LARGE SCALE GENOMIC DNA]</scope>
    <source>
        <strain evidence="2 3">1559</strain>
    </source>
</reference>
<keyword evidence="1" id="KW-1133">Transmembrane helix</keyword>
<gene>
    <name evidence="2" type="ORF">BKG76_00140</name>
</gene>
<keyword evidence="1" id="KW-0472">Membrane</keyword>
<keyword evidence="1" id="KW-0812">Transmembrane</keyword>
<dbReference type="Proteomes" id="UP000179616">
    <property type="component" value="Unassembled WGS sequence"/>
</dbReference>
<accession>A0A1S1LGH3</accession>
<comment type="caution">
    <text evidence="2">The sequence shown here is derived from an EMBL/GenBank/DDBJ whole genome shotgun (WGS) entry which is preliminary data.</text>
</comment>
<feature type="transmembrane region" description="Helical" evidence="1">
    <location>
        <begin position="27"/>
        <end position="50"/>
    </location>
</feature>
<evidence type="ECO:0000256" key="1">
    <source>
        <dbReference type="SAM" id="Phobius"/>
    </source>
</evidence>
<sequence>MFGLLLLVVLVTVVVVPIAFDSFGKLGLGFTTAAPVFLLVPSLVMQLMMLRTRFRKLPRAIRDGGSTTKPLFLPDVSEIASVATIAAMVVVFVPYVCAQTVQSAHAAEAIPVLWVFLAIEWVLVGALALSAVWLGWNWRTVRPRSRTARKGSRYPKRPLMICTAARAAANRRRILMADPRTRTEPLMAPTRQVRTTRKSA</sequence>